<protein>
    <submittedName>
        <fullName evidence="2">NADH oxidase</fullName>
    </submittedName>
    <submittedName>
        <fullName evidence="3">NADH_oxidase</fullName>
    </submittedName>
</protein>
<dbReference type="SUPFAM" id="SSF55424">
    <property type="entry name" value="FAD/NAD-linked reductases, dimerisation (C-terminal) domain"/>
    <property type="match status" value="1"/>
</dbReference>
<organism evidence="2">
    <name type="scientific">Hexamita inflata</name>
    <dbReference type="NCBI Taxonomy" id="28002"/>
    <lineage>
        <taxon>Eukaryota</taxon>
        <taxon>Metamonada</taxon>
        <taxon>Diplomonadida</taxon>
        <taxon>Hexamitidae</taxon>
        <taxon>Hexamitinae</taxon>
        <taxon>Hexamita</taxon>
    </lineage>
</organism>
<dbReference type="EMBL" id="CAXDID020000169">
    <property type="protein sequence ID" value="CAL6046762.1"/>
    <property type="molecule type" value="Genomic_DNA"/>
</dbReference>
<reference evidence="2" key="1">
    <citation type="submission" date="2023-06" db="EMBL/GenBank/DDBJ databases">
        <authorList>
            <person name="Kurt Z."/>
        </authorList>
    </citation>
    <scope>NUCLEOTIDE SEQUENCE</scope>
</reference>
<feature type="domain" description="Pyridine nucleotide-disulphide oxidoreductase dimerisation" evidence="1">
    <location>
        <begin position="19"/>
        <end position="66"/>
    </location>
</feature>
<dbReference type="EMBL" id="CATOUU010000554">
    <property type="protein sequence ID" value="CAI9933932.1"/>
    <property type="molecule type" value="Genomic_DNA"/>
</dbReference>
<sequence>MADQVVESFDMDIEQTEDELVSVILIFNEENNLILGCQVMGKQDITQIVNTASIAIQMGMTIDELAYSDLGGFDGETKPWGILQMAANTALMQLPDFDNFDDDEYEAKEENQSNQILNYSD</sequence>
<dbReference type="InterPro" id="IPR016156">
    <property type="entry name" value="FAD/NAD-linked_Rdtase_dimer_sf"/>
</dbReference>
<dbReference type="Proteomes" id="UP001642409">
    <property type="component" value="Unassembled WGS sequence"/>
</dbReference>
<dbReference type="AlphaFoldDB" id="A0AA86PDV0"/>
<evidence type="ECO:0000259" key="1">
    <source>
        <dbReference type="Pfam" id="PF02852"/>
    </source>
</evidence>
<accession>A0AA86PDV0</accession>
<dbReference type="InterPro" id="IPR004099">
    <property type="entry name" value="Pyr_nucl-diS_OxRdtase_dimer"/>
</dbReference>
<evidence type="ECO:0000313" key="2">
    <source>
        <dbReference type="EMBL" id="CAI9933932.1"/>
    </source>
</evidence>
<evidence type="ECO:0000313" key="3">
    <source>
        <dbReference type="EMBL" id="CAL6046762.1"/>
    </source>
</evidence>
<keyword evidence="4" id="KW-1185">Reference proteome</keyword>
<proteinExistence type="predicted"/>
<comment type="caution">
    <text evidence="2">The sequence shown here is derived from an EMBL/GenBank/DDBJ whole genome shotgun (WGS) entry which is preliminary data.</text>
</comment>
<name>A0AA86PDV0_9EUKA</name>
<dbReference type="Pfam" id="PF02852">
    <property type="entry name" value="Pyr_redox_dim"/>
    <property type="match status" value="1"/>
</dbReference>
<dbReference type="Gene3D" id="3.30.390.30">
    <property type="match status" value="1"/>
</dbReference>
<reference evidence="3 4" key="2">
    <citation type="submission" date="2024-07" db="EMBL/GenBank/DDBJ databases">
        <authorList>
            <person name="Akdeniz Z."/>
        </authorList>
    </citation>
    <scope>NUCLEOTIDE SEQUENCE [LARGE SCALE GENOMIC DNA]</scope>
</reference>
<evidence type="ECO:0000313" key="4">
    <source>
        <dbReference type="Proteomes" id="UP001642409"/>
    </source>
</evidence>
<gene>
    <name evidence="2" type="ORF">HINF_LOCUS21577</name>
    <name evidence="3" type="ORF">HINF_LOCUS41881</name>
</gene>